<evidence type="ECO:0000256" key="2">
    <source>
        <dbReference type="ARBA" id="ARBA00023239"/>
    </source>
</evidence>
<evidence type="ECO:0000256" key="1">
    <source>
        <dbReference type="ARBA" id="ARBA00022723"/>
    </source>
</evidence>
<keyword evidence="6" id="KW-1185">Reference proteome</keyword>
<dbReference type="GO" id="GO:0019323">
    <property type="term" value="P:pentose catabolic process"/>
    <property type="evidence" value="ECO:0007669"/>
    <property type="project" value="TreeGrafter"/>
</dbReference>
<reference evidence="4 7" key="1">
    <citation type="submission" date="2018-05" db="EMBL/GenBank/DDBJ databases">
        <authorList>
            <consortium name="PulseNet: The National Subtyping Network for Foodborne Disease Surveillance"/>
            <person name="Tarr C.L."/>
            <person name="Trees E."/>
            <person name="Katz L.S."/>
            <person name="Carleton-Romer H.A."/>
            <person name="Stroika S."/>
            <person name="Kucerova Z."/>
            <person name="Roache K.F."/>
            <person name="Sabol A.L."/>
            <person name="Besser J."/>
            <person name="Gerner-Smidt P."/>
        </authorList>
    </citation>
    <scope>NUCLEOTIDE SEQUENCE [LARGE SCALE GENOMIC DNA]</scope>
    <source>
        <strain evidence="4 7">2016D-0221</strain>
        <strain evidence="5 6">PNUSAC001503</strain>
    </source>
</reference>
<dbReference type="InterPro" id="IPR036409">
    <property type="entry name" value="Aldolase_II/adducin_N_sf"/>
</dbReference>
<dbReference type="PANTHER" id="PTHR22789">
    <property type="entry name" value="FUCULOSE PHOSPHATE ALDOLASE"/>
    <property type="match status" value="1"/>
</dbReference>
<accession>A0A5L4IFI8</accession>
<evidence type="ECO:0000259" key="3">
    <source>
        <dbReference type="SMART" id="SM01007"/>
    </source>
</evidence>
<dbReference type="InterPro" id="IPR001303">
    <property type="entry name" value="Aldolase_II/adducin_N"/>
</dbReference>
<protein>
    <recommendedName>
        <fullName evidence="3">Class II aldolase/adducin N-terminal domain-containing protein</fullName>
    </recommendedName>
</protein>
<dbReference type="InterPro" id="IPR050197">
    <property type="entry name" value="Aldolase_class_II_sugar_metab"/>
</dbReference>
<gene>
    <name evidence="4" type="ORF">BVH53_04930</name>
    <name evidence="5" type="ORF">CX802_02060</name>
</gene>
<comment type="caution">
    <text evidence="4">The sequence shown here is derived from an EMBL/GenBank/DDBJ whole genome shotgun (WGS) entry which is preliminary data.</text>
</comment>
<dbReference type="RefSeq" id="WP_002848955.1">
    <property type="nucleotide sequence ID" value="NZ_AABUZP020000044.1"/>
</dbReference>
<dbReference type="SUPFAM" id="SSF53639">
    <property type="entry name" value="AraD/HMP-PK domain-like"/>
    <property type="match status" value="1"/>
</dbReference>
<dbReference type="Proteomes" id="UP000535509">
    <property type="component" value="Unassembled WGS sequence"/>
</dbReference>
<sequence>MNIEYSMGEIKKISASMFKKNFFGIFHGSISARIEHNQFVINKKDAIFDGLSNDDLTLLYSKKDYRWNDASIDSDIHLNIYKNIGEAKYICYAMPPYLTAYSMDHITIEPRDYFGYMKFDNIFIYDIKQFDDWYERAPSEICRYMIEKNSNIMVIKGYGVYVYERTAYDLAKTVALLENSCKMINYASRFQNLNLGL</sequence>
<name>A0A5L4IFI8_CAMFE</name>
<dbReference type="PANTHER" id="PTHR22789:SF0">
    <property type="entry name" value="3-OXO-TETRONATE 4-PHOSPHATE DECARBOXYLASE-RELATED"/>
    <property type="match status" value="1"/>
</dbReference>
<evidence type="ECO:0000313" key="6">
    <source>
        <dbReference type="Proteomes" id="UP000535509"/>
    </source>
</evidence>
<evidence type="ECO:0000313" key="7">
    <source>
        <dbReference type="Proteomes" id="UP000557842"/>
    </source>
</evidence>
<proteinExistence type="predicted"/>
<dbReference type="Pfam" id="PF00596">
    <property type="entry name" value="Aldolase_II"/>
    <property type="match status" value="1"/>
</dbReference>
<dbReference type="GO" id="GO:0005829">
    <property type="term" value="C:cytosol"/>
    <property type="evidence" value="ECO:0007669"/>
    <property type="project" value="TreeGrafter"/>
</dbReference>
<keyword evidence="2" id="KW-0456">Lyase</keyword>
<evidence type="ECO:0000313" key="4">
    <source>
        <dbReference type="EMBL" id="EAI5408041.1"/>
    </source>
</evidence>
<dbReference type="AlphaFoldDB" id="A0A5L4IFI8"/>
<keyword evidence="1" id="KW-0479">Metal-binding</keyword>
<dbReference type="Proteomes" id="UP000557842">
    <property type="component" value="Unassembled WGS sequence"/>
</dbReference>
<dbReference type="EMBL" id="AABTCC010000004">
    <property type="protein sequence ID" value="EAI8858636.1"/>
    <property type="molecule type" value="Genomic_DNA"/>
</dbReference>
<feature type="domain" description="Class II aldolase/adducin N-terminal" evidence="3">
    <location>
        <begin position="8"/>
        <end position="185"/>
    </location>
</feature>
<dbReference type="SMART" id="SM01007">
    <property type="entry name" value="Aldolase_II"/>
    <property type="match status" value="1"/>
</dbReference>
<dbReference type="Gene3D" id="3.40.225.10">
    <property type="entry name" value="Class II aldolase/adducin N-terminal domain"/>
    <property type="match status" value="1"/>
</dbReference>
<evidence type="ECO:0000313" key="5">
    <source>
        <dbReference type="EMBL" id="EAI8858636.1"/>
    </source>
</evidence>
<dbReference type="GeneID" id="61064414"/>
<dbReference type="GO" id="GO:0046872">
    <property type="term" value="F:metal ion binding"/>
    <property type="evidence" value="ECO:0007669"/>
    <property type="project" value="UniProtKB-KW"/>
</dbReference>
<dbReference type="NCBIfam" id="NF004492">
    <property type="entry name" value="PRK05834.1"/>
    <property type="match status" value="1"/>
</dbReference>
<dbReference type="GO" id="GO:0016832">
    <property type="term" value="F:aldehyde-lyase activity"/>
    <property type="evidence" value="ECO:0007669"/>
    <property type="project" value="TreeGrafter"/>
</dbReference>
<dbReference type="EMBL" id="AABQDW010000007">
    <property type="protein sequence ID" value="EAI5408041.1"/>
    <property type="molecule type" value="Genomic_DNA"/>
</dbReference>
<organism evidence="4 7">
    <name type="scientific">Campylobacter fetus</name>
    <dbReference type="NCBI Taxonomy" id="196"/>
    <lineage>
        <taxon>Bacteria</taxon>
        <taxon>Pseudomonadati</taxon>
        <taxon>Campylobacterota</taxon>
        <taxon>Epsilonproteobacteria</taxon>
        <taxon>Campylobacterales</taxon>
        <taxon>Campylobacteraceae</taxon>
        <taxon>Campylobacter</taxon>
    </lineage>
</organism>
<dbReference type="OMA" id="RFIINKQ"/>